<organism evidence="2 3">
    <name type="scientific">Candidatus Anaerobiospirillum merdipullorum</name>
    <dbReference type="NCBI Taxonomy" id="2838450"/>
    <lineage>
        <taxon>Bacteria</taxon>
        <taxon>Pseudomonadati</taxon>
        <taxon>Pseudomonadota</taxon>
        <taxon>Gammaproteobacteria</taxon>
        <taxon>Aeromonadales</taxon>
        <taxon>Succinivibrionaceae</taxon>
        <taxon>Anaerobiospirillum</taxon>
    </lineage>
</organism>
<dbReference type="Gene3D" id="3.90.960.10">
    <property type="entry name" value="YbaK/aminoacyl-tRNA synthetase-associated domain"/>
    <property type="match status" value="1"/>
</dbReference>
<evidence type="ECO:0000259" key="1">
    <source>
        <dbReference type="Pfam" id="PF04073"/>
    </source>
</evidence>
<dbReference type="CDD" id="cd04333">
    <property type="entry name" value="ProX_deacylase"/>
    <property type="match status" value="1"/>
</dbReference>
<dbReference type="SUPFAM" id="SSF55826">
    <property type="entry name" value="YbaK/ProRS associated domain"/>
    <property type="match status" value="1"/>
</dbReference>
<reference evidence="2" key="1">
    <citation type="journal article" date="2021" name="PeerJ">
        <title>Extensive microbial diversity within the chicken gut microbiome revealed by metagenomics and culture.</title>
        <authorList>
            <person name="Gilroy R."/>
            <person name="Ravi A."/>
            <person name="Getino M."/>
            <person name="Pursley I."/>
            <person name="Horton D.L."/>
            <person name="Alikhan N.F."/>
            <person name="Baker D."/>
            <person name="Gharbi K."/>
            <person name="Hall N."/>
            <person name="Watson M."/>
            <person name="Adriaenssens E.M."/>
            <person name="Foster-Nyarko E."/>
            <person name="Jarju S."/>
            <person name="Secka A."/>
            <person name="Antonio M."/>
            <person name="Oren A."/>
            <person name="Chaudhuri R.R."/>
            <person name="La Ragione R."/>
            <person name="Hildebrand F."/>
            <person name="Pallen M.J."/>
        </authorList>
    </citation>
    <scope>NUCLEOTIDE SEQUENCE</scope>
    <source>
        <strain evidence="2">687</strain>
    </source>
</reference>
<proteinExistence type="predicted"/>
<name>A0A9E2KP04_9GAMM</name>
<dbReference type="PANTHER" id="PTHR30411:SF1">
    <property type="entry name" value="CYTOPLASMIC PROTEIN"/>
    <property type="match status" value="1"/>
</dbReference>
<dbReference type="EMBL" id="JAHLFG010000051">
    <property type="protein sequence ID" value="MBU3826784.1"/>
    <property type="molecule type" value="Genomic_DNA"/>
</dbReference>
<sequence>MAQLRVQQYLAAYGLGARYLDLTVSSATVAEAAQALNCTPGQIAKTLSLLVAGKPILLVTAGDTKLDNHKYKQYFHCKAQMCPRENLTQWVGFSAGGVCPFALQSGVTVYIDKSLTRFDLIYPAGGTAHSAVRLTLAELMMLTQVKELIDVCKLAA</sequence>
<dbReference type="InterPro" id="IPR036754">
    <property type="entry name" value="YbaK/aa-tRNA-synt-asso_dom_sf"/>
</dbReference>
<evidence type="ECO:0000313" key="3">
    <source>
        <dbReference type="Proteomes" id="UP000824150"/>
    </source>
</evidence>
<dbReference type="GO" id="GO:0002161">
    <property type="term" value="F:aminoacyl-tRNA deacylase activity"/>
    <property type="evidence" value="ECO:0007669"/>
    <property type="project" value="InterPro"/>
</dbReference>
<feature type="domain" description="YbaK/aminoacyl-tRNA synthetase-associated" evidence="1">
    <location>
        <begin position="26"/>
        <end position="140"/>
    </location>
</feature>
<dbReference type="Pfam" id="PF04073">
    <property type="entry name" value="tRNA_edit"/>
    <property type="match status" value="1"/>
</dbReference>
<dbReference type="Proteomes" id="UP000824150">
    <property type="component" value="Unassembled WGS sequence"/>
</dbReference>
<evidence type="ECO:0000313" key="2">
    <source>
        <dbReference type="EMBL" id="MBU3826784.1"/>
    </source>
</evidence>
<reference evidence="2" key="2">
    <citation type="submission" date="2021-04" db="EMBL/GenBank/DDBJ databases">
        <authorList>
            <person name="Gilroy R."/>
        </authorList>
    </citation>
    <scope>NUCLEOTIDE SEQUENCE</scope>
    <source>
        <strain evidence="2">687</strain>
    </source>
</reference>
<gene>
    <name evidence="2" type="ORF">IAA31_04770</name>
</gene>
<protein>
    <submittedName>
        <fullName evidence="2">YbaK/EbsC family protein</fullName>
    </submittedName>
</protein>
<comment type="caution">
    <text evidence="2">The sequence shown here is derived from an EMBL/GenBank/DDBJ whole genome shotgun (WGS) entry which is preliminary data.</text>
</comment>
<dbReference type="PANTHER" id="PTHR30411">
    <property type="entry name" value="CYTOPLASMIC PROTEIN"/>
    <property type="match status" value="1"/>
</dbReference>
<accession>A0A9E2KP04</accession>
<dbReference type="AlphaFoldDB" id="A0A9E2KP04"/>
<dbReference type="InterPro" id="IPR007214">
    <property type="entry name" value="YbaK/aa-tRNA-synth-assoc-dom"/>
</dbReference>